<name>A0ABU3GV27_9SPHI</name>
<reference evidence="2" key="1">
    <citation type="submission" date="2023-07" db="EMBL/GenBank/DDBJ databases">
        <title>Functional and genomic diversity of the sorghum phyllosphere microbiome.</title>
        <authorList>
            <person name="Shade A."/>
        </authorList>
    </citation>
    <scope>NUCLEOTIDE SEQUENCE [LARGE SCALE GENOMIC DNA]</scope>
    <source>
        <strain evidence="2">SORGH_AS_0422</strain>
    </source>
</reference>
<dbReference type="RefSeq" id="WP_311950774.1">
    <property type="nucleotide sequence ID" value="NZ_JAVLVU010000001.1"/>
</dbReference>
<sequence length="394" mass="44866">MGQKCIIISCIPNLTPLQEAGMLQMLNELKNRGLKVFFYSPNAHELLNSFAVKPGRFNRILYKYYYYKSRFLIEEDKWKSRLKWWYSLQSKQQEDILFKERVKQAIKLFCTMKPDMFVCWNPNAAPHGVHNEVAHIMGIKTGGIDWGLLPNTYILDSKGTLAMSEIFNRPVTYPDEALVERVGTAIYNNLKNKSTSMYAQETKPLPPEAERATGPKILLLGIDTLDSAAHPATHNDRKGLLPFHTSTYEQALAFAQADPSFTVIFKPHPSHNVHTEDVQVQNNMWVLNINPDYLIDWADVVVCNGSKMELSVLFKGKPLINVGAGLVYKKGCSYEVYAPEQMVAMVTEAKNNGFTPQQQRAFKKLLGYLKHYYLYSYGEVANNTASIDRFISTL</sequence>
<evidence type="ECO:0000313" key="1">
    <source>
        <dbReference type="EMBL" id="MDT3403632.1"/>
    </source>
</evidence>
<dbReference type="EMBL" id="JAVLVU010000001">
    <property type="protein sequence ID" value="MDT3403632.1"/>
    <property type="molecule type" value="Genomic_DNA"/>
</dbReference>
<proteinExistence type="predicted"/>
<evidence type="ECO:0008006" key="3">
    <source>
        <dbReference type="Google" id="ProtNLM"/>
    </source>
</evidence>
<evidence type="ECO:0000313" key="2">
    <source>
        <dbReference type="Proteomes" id="UP001258315"/>
    </source>
</evidence>
<gene>
    <name evidence="1" type="ORF">QE417_002704</name>
</gene>
<accession>A0ABU3GV27</accession>
<comment type="caution">
    <text evidence="1">The sequence shown here is derived from an EMBL/GenBank/DDBJ whole genome shotgun (WGS) entry which is preliminary data.</text>
</comment>
<dbReference type="Proteomes" id="UP001258315">
    <property type="component" value="Unassembled WGS sequence"/>
</dbReference>
<protein>
    <recommendedName>
        <fullName evidence="3">Capsule polysaccharide biosynthesis protein</fullName>
    </recommendedName>
</protein>
<keyword evidence="2" id="KW-1185">Reference proteome</keyword>
<organism evidence="1 2">
    <name type="scientific">Mucilaginibacter terrae</name>
    <dbReference type="NCBI Taxonomy" id="1955052"/>
    <lineage>
        <taxon>Bacteria</taxon>
        <taxon>Pseudomonadati</taxon>
        <taxon>Bacteroidota</taxon>
        <taxon>Sphingobacteriia</taxon>
        <taxon>Sphingobacteriales</taxon>
        <taxon>Sphingobacteriaceae</taxon>
        <taxon>Mucilaginibacter</taxon>
    </lineage>
</organism>